<dbReference type="Pfam" id="PF13529">
    <property type="entry name" value="Peptidase_C39_2"/>
    <property type="match status" value="1"/>
</dbReference>
<protein>
    <recommendedName>
        <fullName evidence="1">Peptidase C39-like domain-containing protein</fullName>
    </recommendedName>
</protein>
<gene>
    <name evidence="2" type="ORF">BD01_0785</name>
</gene>
<evidence type="ECO:0000259" key="1">
    <source>
        <dbReference type="Pfam" id="PF13529"/>
    </source>
</evidence>
<name>W8NTF7_9EURY</name>
<dbReference type="InterPro" id="IPR038765">
    <property type="entry name" value="Papain-like_cys_pep_sf"/>
</dbReference>
<dbReference type="Proteomes" id="UP000019434">
    <property type="component" value="Chromosome"/>
</dbReference>
<dbReference type="RefSeq" id="WP_042690213.1">
    <property type="nucleotide sequence ID" value="NZ_CP007264.1"/>
</dbReference>
<reference evidence="2 3" key="1">
    <citation type="submission" date="2014-02" db="EMBL/GenBank/DDBJ databases">
        <title>Genome Sequence of an Hyperthermophilic Archaeon, Thermococcus nautili 30-1, producing viral vesicles.</title>
        <authorList>
            <person name="Oberto J."/>
            <person name="Gaudin M."/>
            <person name="Cossu M."/>
            <person name="Gorlas A."/>
            <person name="Slesarev A."/>
            <person name="Marguet E."/>
            <person name="Forterre P."/>
        </authorList>
    </citation>
    <scope>NUCLEOTIDE SEQUENCE [LARGE SCALE GENOMIC DNA]</scope>
    <source>
        <strain evidence="2 3">30-1</strain>
    </source>
</reference>
<dbReference type="EMBL" id="CP007264">
    <property type="protein sequence ID" value="AHL22407.1"/>
    <property type="molecule type" value="Genomic_DNA"/>
</dbReference>
<dbReference type="HOGENOM" id="CLU_025918_0_0_2"/>
<feature type="domain" description="Peptidase C39-like" evidence="1">
    <location>
        <begin position="199"/>
        <end position="329"/>
    </location>
</feature>
<evidence type="ECO:0000313" key="2">
    <source>
        <dbReference type="EMBL" id="AHL22407.1"/>
    </source>
</evidence>
<dbReference type="STRING" id="195522.BD01_0785"/>
<dbReference type="KEGG" id="tnu:BD01_0785"/>
<evidence type="ECO:0000313" key="3">
    <source>
        <dbReference type="Proteomes" id="UP000019434"/>
    </source>
</evidence>
<keyword evidence="3" id="KW-1185">Reference proteome</keyword>
<dbReference type="InterPro" id="IPR039564">
    <property type="entry name" value="Peptidase_C39-like"/>
</dbReference>
<sequence>MTPAEAKLIAQRHLQWASSNVPGFEDWKRAKLSQPVIYYFPNGTKSAYEFTVLVNGKPDGFILVAAQRYMPPILEFGKGEAPSKRLGRIGRARVRGFSVEKHRLLYYGALSYSVELDKGKAMDIHGRQISVPKEISLARSYTTMSLEREGIDNIYTVSTSTYAEKHISNVPAWTTTDPGSSSTSYPYNVGPKEDPWSWWDGCAPIAASMVIAYYEPQLQDSWDREALIDVLHHTMNTDENGGTQISDVVPGIKNLYEEYQYISSKISLNNVVQHDYNAWLESSSEGFYDAVSDINNNHPLVLLMIGGGSALDRTQNYGNHAVTVVGYVGYSSSFYWEIHDTWDNKSHYIADGNWKEAWFVFVHRR</sequence>
<dbReference type="GeneID" id="24957530"/>
<organism evidence="2 3">
    <name type="scientific">Thermococcus nautili</name>
    <dbReference type="NCBI Taxonomy" id="195522"/>
    <lineage>
        <taxon>Archaea</taxon>
        <taxon>Methanobacteriati</taxon>
        <taxon>Methanobacteriota</taxon>
        <taxon>Thermococci</taxon>
        <taxon>Thermococcales</taxon>
        <taxon>Thermococcaceae</taxon>
        <taxon>Thermococcus</taxon>
    </lineage>
</organism>
<accession>W8NTF7</accession>
<proteinExistence type="predicted"/>
<dbReference type="SUPFAM" id="SSF54001">
    <property type="entry name" value="Cysteine proteinases"/>
    <property type="match status" value="1"/>
</dbReference>
<dbReference type="AlphaFoldDB" id="W8NTF7"/>
<dbReference type="eggNOG" id="arCOG03311">
    <property type="taxonomic scope" value="Archaea"/>
</dbReference>
<dbReference type="OrthoDB" id="97769at2157"/>